<dbReference type="SUPFAM" id="SSF53850">
    <property type="entry name" value="Periplasmic binding protein-like II"/>
    <property type="match status" value="2"/>
</dbReference>
<evidence type="ECO:0000259" key="1">
    <source>
        <dbReference type="Pfam" id="PF00496"/>
    </source>
</evidence>
<protein>
    <submittedName>
        <fullName evidence="2">ABC transporter substrate-binding protein</fullName>
    </submittedName>
</protein>
<dbReference type="Pfam" id="PF00496">
    <property type="entry name" value="SBP_bac_5"/>
    <property type="match status" value="1"/>
</dbReference>
<dbReference type="Gene3D" id="3.40.190.10">
    <property type="entry name" value="Periplasmic binding protein-like II"/>
    <property type="match status" value="1"/>
</dbReference>
<dbReference type="OrthoDB" id="9796817at2"/>
<reference evidence="2 3" key="1">
    <citation type="submission" date="2016-08" db="EMBL/GenBank/DDBJ databases">
        <title>Novel Firmicute Genomes.</title>
        <authorList>
            <person name="Poppleton D.I."/>
            <person name="Gribaldo S."/>
        </authorList>
    </citation>
    <scope>NUCLEOTIDE SEQUENCE [LARGE SCALE GENOMIC DNA]</scope>
    <source>
        <strain evidence="2 3">RAOx-1</strain>
    </source>
</reference>
<dbReference type="CDD" id="cd00995">
    <property type="entry name" value="PBP2_NikA_DppA_OppA_like"/>
    <property type="match status" value="1"/>
</dbReference>
<organism evidence="2 3">
    <name type="scientific">Ammoniphilus oxalaticus</name>
    <dbReference type="NCBI Taxonomy" id="66863"/>
    <lineage>
        <taxon>Bacteria</taxon>
        <taxon>Bacillati</taxon>
        <taxon>Bacillota</taxon>
        <taxon>Bacilli</taxon>
        <taxon>Bacillales</taxon>
        <taxon>Paenibacillaceae</taxon>
        <taxon>Aneurinibacillus group</taxon>
        <taxon>Ammoniphilus</taxon>
    </lineage>
</organism>
<dbReference type="InterPro" id="IPR039424">
    <property type="entry name" value="SBP_5"/>
</dbReference>
<dbReference type="AlphaFoldDB" id="A0A419SGE5"/>
<dbReference type="EMBL" id="MCHY01000009">
    <property type="protein sequence ID" value="RKD22856.1"/>
    <property type="molecule type" value="Genomic_DNA"/>
</dbReference>
<dbReference type="Gene3D" id="3.10.105.10">
    <property type="entry name" value="Dipeptide-binding Protein, Domain 3"/>
    <property type="match status" value="2"/>
</dbReference>
<dbReference type="PANTHER" id="PTHR30290">
    <property type="entry name" value="PERIPLASMIC BINDING COMPONENT OF ABC TRANSPORTER"/>
    <property type="match status" value="1"/>
</dbReference>
<comment type="caution">
    <text evidence="2">The sequence shown here is derived from an EMBL/GenBank/DDBJ whole genome shotgun (WGS) entry which is preliminary data.</text>
</comment>
<sequence>MFRKERYLLLLVLIFALVGCSSEKGEKVADDELGELAPSFTVLTATPEENYITYEAMKMISEEWKKLGVDVTVQPMDFHAKVDRLWAPDERDYDAFTIGYSGRVERLDPDMFTYTIFHSSLAGPGGSNTTGLVNEEYDKYSKDQRHEMDPEKRRDLVFKAQEILADEVPVVSLYSNTLVHAYNHERFNELPAMAGEGVFNEWMPTEAEPLTDDKWLKIGGIQDLDTLNPIAAKSVFDWRQLRQIYDKLVRLNPQIEPVPSAAANWEVVNDKTIDVFLRPNMTFHDGKPVTVEDVKFSYEFMDKWNDGYLQAFLEPIESIELLGGETIRFHLTEAYAPFITATLTQIPILPKHIWEKVEGNPLDFANLEPIGSGPFVFEYWRRGEELKVSRNPDYYNNINVDGYIYRVYGQPEAVLSALRTGEIDTHADRLISAHIQQAENIEHISTIEVADIGFEYLGLNLRRAPFDNEAFRQALALTIDYDTILDVYLEGYGTKGGPGLVIQPANEFWHNPAAHQPIFDPKKARDILREAGYNWDSEGKLRLPVN</sequence>
<keyword evidence="3" id="KW-1185">Reference proteome</keyword>
<dbReference type="RefSeq" id="WP_120190345.1">
    <property type="nucleotide sequence ID" value="NZ_MCHY01000009.1"/>
</dbReference>
<gene>
    <name evidence="2" type="ORF">BEP19_11490</name>
</gene>
<dbReference type="GO" id="GO:1904680">
    <property type="term" value="F:peptide transmembrane transporter activity"/>
    <property type="evidence" value="ECO:0007669"/>
    <property type="project" value="TreeGrafter"/>
</dbReference>
<dbReference type="PROSITE" id="PS51257">
    <property type="entry name" value="PROKAR_LIPOPROTEIN"/>
    <property type="match status" value="1"/>
</dbReference>
<dbReference type="Proteomes" id="UP000284219">
    <property type="component" value="Unassembled WGS sequence"/>
</dbReference>
<accession>A0A419SGE5</accession>
<evidence type="ECO:0000313" key="2">
    <source>
        <dbReference type="EMBL" id="RKD22856.1"/>
    </source>
</evidence>
<dbReference type="GO" id="GO:0015833">
    <property type="term" value="P:peptide transport"/>
    <property type="evidence" value="ECO:0007669"/>
    <property type="project" value="TreeGrafter"/>
</dbReference>
<proteinExistence type="predicted"/>
<name>A0A419SGE5_9BACL</name>
<evidence type="ECO:0000313" key="3">
    <source>
        <dbReference type="Proteomes" id="UP000284219"/>
    </source>
</evidence>
<dbReference type="InterPro" id="IPR000914">
    <property type="entry name" value="SBP_5_dom"/>
</dbReference>
<feature type="domain" description="Solute-binding protein family 5" evidence="1">
    <location>
        <begin position="256"/>
        <end position="541"/>
    </location>
</feature>